<keyword evidence="4 5" id="KW-0406">Ion transport</keyword>
<sequence length="497" mass="56055">MSKMPNHSVASTETLSEHQVFVMSDASGCSTMSTKAQDRSDIGLFVVKNTIKAIEPSHKGVTNVTVNNMPVLRSEGQHSANPKQKKNQSTLLTVYGFATNDRRFNYLLKLRQASNGGVVEPVLVSERLSLPVDQCLTVHDQVKKLKVSVLGLLEKYERVIYTSKEKIGKHFNYTAFVTDQNSRLRELFWLDFAHERVLTSHIIESVFLEYDRCQEEFTRLNTKYTNLLAEYNKVDAEIKAFEKMNDVSLLSCSLAKYVNVQNLDDFFTTDYLTCCLIVVPKTGVNEFLAEYAALGCEGTDDSKKKGKSDQPTLSPTLPLDGDSVLLGVVPGSARRLKDDSTHSLFSVILFKKDYQRCLDYFREKKWIVREYIPEEADAGSEGRLATLTHVKADREKIFQQHIEGTLAACLGLAVDISVLELYIEAQLRFGTDFQMLMFLSSGVTRKGLKQIVNYSFNELLNSCDQRIYDVDVEAENPYLPFVLCSTKLADEVAIKAK</sequence>
<dbReference type="Pfam" id="PF03223">
    <property type="entry name" value="V-ATPase_C"/>
    <property type="match status" value="1"/>
</dbReference>
<comment type="caution">
    <text evidence="8">The sequence shown here is derived from an EMBL/GenBank/DDBJ whole genome shotgun (WGS) entry which is preliminary data.</text>
</comment>
<dbReference type="PANTHER" id="PTHR10137">
    <property type="entry name" value="V-TYPE PROTON ATPASE SUBUNIT C"/>
    <property type="match status" value="1"/>
</dbReference>
<evidence type="ECO:0000256" key="1">
    <source>
        <dbReference type="ARBA" id="ARBA00006138"/>
    </source>
</evidence>
<proteinExistence type="inferred from homology"/>
<comment type="similarity">
    <text evidence="1 5">Belongs to the V-ATPase C subunit family.</text>
</comment>
<keyword evidence="3 5" id="KW-0375">Hydrogen ion transport</keyword>
<evidence type="ECO:0000256" key="3">
    <source>
        <dbReference type="ARBA" id="ARBA00022781"/>
    </source>
</evidence>
<evidence type="ECO:0000256" key="6">
    <source>
        <dbReference type="SAM" id="Coils"/>
    </source>
</evidence>
<evidence type="ECO:0000313" key="8">
    <source>
        <dbReference type="EMBL" id="EFO64963.1"/>
    </source>
</evidence>
<dbReference type="CDD" id="cd14785">
    <property type="entry name" value="V-ATPase_C"/>
    <property type="match status" value="1"/>
</dbReference>
<name>E1EXX9_GIAIA</name>
<dbReference type="Proteomes" id="UP000008974">
    <property type="component" value="Unassembled WGS sequence"/>
</dbReference>
<protein>
    <recommendedName>
        <fullName evidence="5">V-type proton ATPase subunit C</fullName>
    </recommendedName>
</protein>
<dbReference type="GO" id="GO:0000221">
    <property type="term" value="C:vacuolar proton-transporting V-type ATPase, V1 domain"/>
    <property type="evidence" value="ECO:0007669"/>
    <property type="project" value="TreeGrafter"/>
</dbReference>
<dbReference type="EMBL" id="ACVC01000054">
    <property type="protein sequence ID" value="EFO64963.1"/>
    <property type="molecule type" value="Genomic_DNA"/>
</dbReference>
<dbReference type="SUPFAM" id="SSF118203">
    <property type="entry name" value="Vacuolar ATP synthase subunit C"/>
    <property type="match status" value="1"/>
</dbReference>
<evidence type="ECO:0000313" key="9">
    <source>
        <dbReference type="Proteomes" id="UP000008974"/>
    </source>
</evidence>
<dbReference type="STRING" id="658858.E1EXX9"/>
<dbReference type="InterPro" id="IPR004907">
    <property type="entry name" value="ATPase_V1-cplx_csu"/>
</dbReference>
<dbReference type="AlphaFoldDB" id="E1EXX9"/>
<organism evidence="8 9">
    <name type="scientific">Giardia intestinalis (strain P15)</name>
    <name type="common">Giardia lamblia</name>
    <dbReference type="NCBI Taxonomy" id="658858"/>
    <lineage>
        <taxon>Eukaryota</taxon>
        <taxon>Metamonada</taxon>
        <taxon>Diplomonadida</taxon>
        <taxon>Hexamitidae</taxon>
        <taxon>Giardiinae</taxon>
        <taxon>Giardia</taxon>
    </lineage>
</organism>
<dbReference type="OrthoDB" id="6605928at2759"/>
<accession>E1EXX9</accession>
<evidence type="ECO:0000256" key="5">
    <source>
        <dbReference type="RuleBase" id="RU364010"/>
    </source>
</evidence>
<evidence type="ECO:0000256" key="7">
    <source>
        <dbReference type="SAM" id="MobiDB-lite"/>
    </source>
</evidence>
<dbReference type="PANTHER" id="PTHR10137:SF0">
    <property type="entry name" value="V-TYPE PROTON ATPASE SUBUNIT C"/>
    <property type="match status" value="1"/>
</dbReference>
<comment type="function">
    <text evidence="5">Subunit of the V1 complex of vacuolar(H+)-ATPase (V-ATPase), a multisubunit enzyme composed of a peripheral complex (V1) that hydrolyzes ATP and a membrane integral complex (V0) that translocates protons. V-ATPase is responsible for acidifying and maintaining the pH of intracellular compartments and in some cell types, is targeted to the plasma membrane, where it is responsible for acidifying the extracellular environment. Subunit C is necessary for the assembly of the catalytic sector of the enzyme and is likely to have a specific function in its catalytic activity.</text>
</comment>
<feature type="coiled-coil region" evidence="6">
    <location>
        <begin position="210"/>
        <end position="244"/>
    </location>
</feature>
<feature type="region of interest" description="Disordered" evidence="7">
    <location>
        <begin position="299"/>
        <end position="318"/>
    </location>
</feature>
<keyword evidence="6" id="KW-0175">Coiled coil</keyword>
<dbReference type="Gene3D" id="3.30.70.100">
    <property type="match status" value="1"/>
</dbReference>
<dbReference type="VEuPathDB" id="GiardiaDB:GLP15_774"/>
<keyword evidence="2 5" id="KW-0813">Transport</keyword>
<evidence type="ECO:0000256" key="4">
    <source>
        <dbReference type="ARBA" id="ARBA00023065"/>
    </source>
</evidence>
<reference evidence="8 9" key="1">
    <citation type="journal article" date="2010" name="BMC Genomics">
        <title>Genome analysis and comparative genomics of a Giardia intestinalis assemblage E isolate.</title>
        <authorList>
            <person name="Jerlstrom-Hultqvist J."/>
            <person name="Franzen O."/>
            <person name="Ankarklev J."/>
            <person name="Xu F."/>
            <person name="Nohynkova E."/>
            <person name="Andersson J.O."/>
            <person name="Svard S.G."/>
            <person name="Andersson B."/>
        </authorList>
    </citation>
    <scope>NUCLEOTIDE SEQUENCE [LARGE SCALE GENOMIC DNA]</scope>
    <source>
        <strain evidence="8 9">P15</strain>
    </source>
</reference>
<dbReference type="InterPro" id="IPR036132">
    <property type="entry name" value="Vac_ATP_synth_c_sf"/>
</dbReference>
<dbReference type="OMA" id="WIVREYI"/>
<comment type="subunit">
    <text evidence="5">V-ATPase is a heteromultimeric enzyme composed of a peripheral catalytic V1 complex (components A to H) attached to an integral membrane V0 proton pore complex.</text>
</comment>
<dbReference type="GO" id="GO:0046961">
    <property type="term" value="F:proton-transporting ATPase activity, rotational mechanism"/>
    <property type="evidence" value="ECO:0007669"/>
    <property type="project" value="InterPro"/>
</dbReference>
<evidence type="ECO:0000256" key="2">
    <source>
        <dbReference type="ARBA" id="ARBA00022448"/>
    </source>
</evidence>
<gene>
    <name evidence="8" type="ORF">GLP15_774</name>
</gene>